<dbReference type="InterPro" id="IPR011012">
    <property type="entry name" value="Longin-like_dom_sf"/>
</dbReference>
<dbReference type="GO" id="GO:0012505">
    <property type="term" value="C:endomembrane system"/>
    <property type="evidence" value="ECO:0007669"/>
    <property type="project" value="UniProtKB-SubCell"/>
</dbReference>
<dbReference type="SUPFAM" id="SSF49447">
    <property type="entry name" value="Second domain of Mu2 adaptin subunit (ap50) of ap2 adaptor"/>
    <property type="match status" value="1"/>
</dbReference>
<evidence type="ECO:0000256" key="5">
    <source>
        <dbReference type="SAM" id="SignalP"/>
    </source>
</evidence>
<evidence type="ECO:0000259" key="6">
    <source>
        <dbReference type="PROSITE" id="PS51072"/>
    </source>
</evidence>
<dbReference type="InterPro" id="IPR036168">
    <property type="entry name" value="AP2_Mu_C_sf"/>
</dbReference>
<sequence length="261" mass="29224">MFIGLFILTYKGTLVYAKSYRNAMTKYILELFRVNIVERSGCAFYPPVNRIDKYNFVHMVLGEGMYIMGVIDDCANVIACLEFMKSLKNLIIASIGGVSEAIINKKRISIVELLEETCMFGIPQVTDMCVLSNWVKETFNKKNTKSASNLSITNQITGQITWRKPGIVHQEKTFYLTVNERVNVVVSSTGQPLSTSIDGVVMMKSYLSGMPECKCTLNGKIFDLTHVKPENKNNASTLNWVALDDCKLHQVFSLALSSVSD</sequence>
<dbReference type="PANTHER" id="PTHR10529">
    <property type="entry name" value="AP COMPLEX SUBUNIT MU"/>
    <property type="match status" value="1"/>
</dbReference>
<evidence type="ECO:0000256" key="3">
    <source>
        <dbReference type="ARBA" id="ARBA00022927"/>
    </source>
</evidence>
<dbReference type="InterPro" id="IPR001392">
    <property type="entry name" value="Clathrin_mu"/>
</dbReference>
<dbReference type="Gene3D" id="2.60.40.1170">
    <property type="entry name" value="Mu homology domain, subdomain B"/>
    <property type="match status" value="1"/>
</dbReference>
<evidence type="ECO:0000256" key="4">
    <source>
        <dbReference type="ARBA" id="ARBA00023136"/>
    </source>
</evidence>
<dbReference type="PRINTS" id="PR00314">
    <property type="entry name" value="CLATHRINADPT"/>
</dbReference>
<feature type="chain" id="PRO_5025338653" evidence="5">
    <location>
        <begin position="18"/>
        <end position="261"/>
    </location>
</feature>
<dbReference type="Gene3D" id="3.30.450.60">
    <property type="match status" value="1"/>
</dbReference>
<name>A0A6B2G6D4_MYXSQ</name>
<comment type="subcellular location">
    <subcellularLocation>
        <location evidence="1">Endomembrane system</location>
    </subcellularLocation>
</comment>
<dbReference type="GO" id="GO:0030131">
    <property type="term" value="C:clathrin adaptor complex"/>
    <property type="evidence" value="ECO:0007669"/>
    <property type="project" value="InterPro"/>
</dbReference>
<keyword evidence="2" id="KW-0813">Transport</keyword>
<dbReference type="GO" id="GO:0006886">
    <property type="term" value="P:intracellular protein transport"/>
    <property type="evidence" value="ECO:0007669"/>
    <property type="project" value="InterPro"/>
</dbReference>
<keyword evidence="4" id="KW-0472">Membrane</keyword>
<keyword evidence="3" id="KW-0653">Protein transport</keyword>
<accession>A0A6B2G6D4</accession>
<dbReference type="AlphaFoldDB" id="A0A6B2G6D4"/>
<dbReference type="SUPFAM" id="SSF64356">
    <property type="entry name" value="SNARE-like"/>
    <property type="match status" value="1"/>
</dbReference>
<dbReference type="EMBL" id="GHBR01000814">
    <property type="protein sequence ID" value="NDJ96283.1"/>
    <property type="molecule type" value="Transcribed_RNA"/>
</dbReference>
<reference evidence="7" key="1">
    <citation type="submission" date="2018-11" db="EMBL/GenBank/DDBJ databases">
        <title>Myxobolus squamalis genome and transcriptome.</title>
        <authorList>
            <person name="Yahalomi D."/>
            <person name="Atkinson S.D."/>
            <person name="Neuhof M."/>
            <person name="Chang E.S."/>
            <person name="Philippe H."/>
            <person name="Cartwright P."/>
            <person name="Bartholomew J.L."/>
            <person name="Huchon D."/>
        </authorList>
    </citation>
    <scope>NUCLEOTIDE SEQUENCE</scope>
    <source>
        <strain evidence="7">71B08</strain>
        <tissue evidence="7">Whole</tissue>
    </source>
</reference>
<keyword evidence="5" id="KW-0732">Signal</keyword>
<dbReference type="InterPro" id="IPR028565">
    <property type="entry name" value="MHD"/>
</dbReference>
<dbReference type="InterPro" id="IPR050431">
    <property type="entry name" value="Adaptor_comp_med_subunit"/>
</dbReference>
<feature type="signal peptide" evidence="5">
    <location>
        <begin position="1"/>
        <end position="17"/>
    </location>
</feature>
<proteinExistence type="predicted"/>
<evidence type="ECO:0000313" key="7">
    <source>
        <dbReference type="EMBL" id="NDJ96283.1"/>
    </source>
</evidence>
<protein>
    <submittedName>
        <fullName evidence="7">AP-2 complex subunit mu (Trinotate prediction)</fullName>
    </submittedName>
</protein>
<feature type="domain" description="MHD" evidence="6">
    <location>
        <begin position="171"/>
        <end position="261"/>
    </location>
</feature>
<dbReference type="Pfam" id="PF00928">
    <property type="entry name" value="Adap_comp_sub"/>
    <property type="match status" value="1"/>
</dbReference>
<evidence type="ECO:0000256" key="1">
    <source>
        <dbReference type="ARBA" id="ARBA00004308"/>
    </source>
</evidence>
<dbReference type="PROSITE" id="PS51072">
    <property type="entry name" value="MHD"/>
    <property type="match status" value="1"/>
</dbReference>
<organism evidence="7">
    <name type="scientific">Myxobolus squamalis</name>
    <name type="common">Myxosporean</name>
    <dbReference type="NCBI Taxonomy" id="59785"/>
    <lineage>
        <taxon>Eukaryota</taxon>
        <taxon>Metazoa</taxon>
        <taxon>Cnidaria</taxon>
        <taxon>Myxozoa</taxon>
        <taxon>Myxosporea</taxon>
        <taxon>Bivalvulida</taxon>
        <taxon>Platysporina</taxon>
        <taxon>Myxobolidae</taxon>
        <taxon>Myxobolus</taxon>
    </lineage>
</organism>
<dbReference type="GO" id="GO:0016192">
    <property type="term" value="P:vesicle-mediated transport"/>
    <property type="evidence" value="ECO:0007669"/>
    <property type="project" value="InterPro"/>
</dbReference>
<evidence type="ECO:0000256" key="2">
    <source>
        <dbReference type="ARBA" id="ARBA00022448"/>
    </source>
</evidence>